<dbReference type="PANTHER" id="PTHR20842:SF0">
    <property type="entry name" value="ALPHA-ASPARTYL DIPEPTIDASE"/>
    <property type="match status" value="1"/>
</dbReference>
<gene>
    <name evidence="5" type="ORF">CWE15_03195</name>
</gene>
<dbReference type="PANTHER" id="PTHR20842">
    <property type="entry name" value="PROTEASE S51 ALPHA-ASPARTYL DIPEPTIDASE"/>
    <property type="match status" value="1"/>
</dbReference>
<keyword evidence="4" id="KW-0720">Serine protease</keyword>
<dbReference type="RefSeq" id="WP_126756583.1">
    <property type="nucleotide sequence ID" value="NZ_PIPQ01000001.1"/>
</dbReference>
<keyword evidence="2" id="KW-0645">Protease</keyword>
<dbReference type="GO" id="GO:0008236">
    <property type="term" value="F:serine-type peptidase activity"/>
    <property type="evidence" value="ECO:0007669"/>
    <property type="project" value="UniProtKB-KW"/>
</dbReference>
<evidence type="ECO:0000256" key="4">
    <source>
        <dbReference type="ARBA" id="ARBA00022825"/>
    </source>
</evidence>
<dbReference type="InterPro" id="IPR029062">
    <property type="entry name" value="Class_I_gatase-like"/>
</dbReference>
<protein>
    <submittedName>
        <fullName evidence="5">Dipeptidase PepE</fullName>
    </submittedName>
</protein>
<dbReference type="NCBIfam" id="NF003642">
    <property type="entry name" value="PRK05282.1"/>
    <property type="match status" value="1"/>
</dbReference>
<keyword evidence="6" id="KW-1185">Reference proteome</keyword>
<dbReference type="InterPro" id="IPR005320">
    <property type="entry name" value="Peptidase_S51"/>
</dbReference>
<evidence type="ECO:0000313" key="5">
    <source>
        <dbReference type="EMBL" id="RUO44187.1"/>
    </source>
</evidence>
<dbReference type="EMBL" id="PIPQ01000001">
    <property type="protein sequence ID" value="RUO44187.1"/>
    <property type="molecule type" value="Genomic_DNA"/>
</dbReference>
<evidence type="ECO:0000313" key="6">
    <source>
        <dbReference type="Proteomes" id="UP000286976"/>
    </source>
</evidence>
<proteinExistence type="inferred from homology"/>
<sequence>MRNLLLMSSSRADNPDYLAHGLPWLSEHFAGKRVLFIPYAGVTMSHETYTGMVQEALAKENIQVTGIQDYTQPAEAIAEAEAVAVGGGNTYMLLHTLYETGSLDVLKRRIQEGMPYAGWSAGSNIAGPSIRTTNDMPIIQPRSFNALNVVPFQLNPHFTDAMPKGHRGETRSQRIAEFMVVDSHTPVLGIMEGTALKVQGQHMQLLGEKDGVVFADNTRRTLKAGSTISHWL</sequence>
<keyword evidence="3" id="KW-0378">Hydrolase</keyword>
<dbReference type="Proteomes" id="UP000286976">
    <property type="component" value="Unassembled WGS sequence"/>
</dbReference>
<name>A0A432X9X4_9GAMM</name>
<dbReference type="GO" id="GO:0006508">
    <property type="term" value="P:proteolysis"/>
    <property type="evidence" value="ECO:0007669"/>
    <property type="project" value="UniProtKB-KW"/>
</dbReference>
<dbReference type="OrthoDB" id="3373764at2"/>
<comment type="caution">
    <text evidence="5">The sequence shown here is derived from an EMBL/GenBank/DDBJ whole genome shotgun (WGS) entry which is preliminary data.</text>
</comment>
<organism evidence="5 6">
    <name type="scientific">Aliidiomarina taiwanensis</name>
    <dbReference type="NCBI Taxonomy" id="946228"/>
    <lineage>
        <taxon>Bacteria</taxon>
        <taxon>Pseudomonadati</taxon>
        <taxon>Pseudomonadota</taxon>
        <taxon>Gammaproteobacteria</taxon>
        <taxon>Alteromonadales</taxon>
        <taxon>Idiomarinaceae</taxon>
        <taxon>Aliidiomarina</taxon>
    </lineage>
</organism>
<evidence type="ECO:0000256" key="3">
    <source>
        <dbReference type="ARBA" id="ARBA00022801"/>
    </source>
</evidence>
<evidence type="ECO:0000256" key="1">
    <source>
        <dbReference type="ARBA" id="ARBA00006534"/>
    </source>
</evidence>
<dbReference type="Gene3D" id="3.40.50.880">
    <property type="match status" value="1"/>
</dbReference>
<dbReference type="CDD" id="cd03146">
    <property type="entry name" value="GAT1_Peptidase_E"/>
    <property type="match status" value="1"/>
</dbReference>
<dbReference type="Pfam" id="PF03575">
    <property type="entry name" value="Peptidase_S51"/>
    <property type="match status" value="1"/>
</dbReference>
<accession>A0A432X9X4</accession>
<evidence type="ECO:0000256" key="2">
    <source>
        <dbReference type="ARBA" id="ARBA00022670"/>
    </source>
</evidence>
<reference evidence="5 6" key="1">
    <citation type="journal article" date="2011" name="Front. Microbiol.">
        <title>Genomic signatures of strain selection and enhancement in Bacillus atrophaeus var. globigii, a historical biowarfare simulant.</title>
        <authorList>
            <person name="Gibbons H.S."/>
            <person name="Broomall S.M."/>
            <person name="McNew L.A."/>
            <person name="Daligault H."/>
            <person name="Chapman C."/>
            <person name="Bruce D."/>
            <person name="Karavis M."/>
            <person name="Krepps M."/>
            <person name="McGregor P.A."/>
            <person name="Hong C."/>
            <person name="Park K.H."/>
            <person name="Akmal A."/>
            <person name="Feldman A."/>
            <person name="Lin J.S."/>
            <person name="Chang W.E."/>
            <person name="Higgs B.W."/>
            <person name="Demirev P."/>
            <person name="Lindquist J."/>
            <person name="Liem A."/>
            <person name="Fochler E."/>
            <person name="Read T.D."/>
            <person name="Tapia R."/>
            <person name="Johnson S."/>
            <person name="Bishop-Lilly K.A."/>
            <person name="Detter C."/>
            <person name="Han C."/>
            <person name="Sozhamannan S."/>
            <person name="Rosenzweig C.N."/>
            <person name="Skowronski E.W."/>
        </authorList>
    </citation>
    <scope>NUCLEOTIDE SEQUENCE [LARGE SCALE GENOMIC DNA]</scope>
    <source>
        <strain evidence="5 6">AIT1</strain>
    </source>
</reference>
<dbReference type="SUPFAM" id="SSF52317">
    <property type="entry name" value="Class I glutamine amidotransferase-like"/>
    <property type="match status" value="1"/>
</dbReference>
<comment type="similarity">
    <text evidence="1">Belongs to the peptidase S51 family.</text>
</comment>
<dbReference type="AlphaFoldDB" id="A0A432X9X4"/>